<accession>A0AAU8JC72</accession>
<dbReference type="InterPro" id="IPR008201">
    <property type="entry name" value="HepT-like"/>
</dbReference>
<keyword evidence="4" id="KW-0547">Nucleotide-binding</keyword>
<name>A0AAU8JC72_9CYAN</name>
<dbReference type="AlphaFoldDB" id="A0AAU8JC72"/>
<sequence length="121" mass="13815">MTSRSLLDFLQDIFEAIQSIEKFIAGLDFAEFAEDEKTIYAVSKAIEIIGEAVKNIPESFRNQYPEIPWKAVAGMRDKLVHDYWGTDVAVLWKTTQKSLPILKQVISKMIADLNSEANSFW</sequence>
<keyword evidence="1" id="KW-0597">Phosphoprotein</keyword>
<reference evidence="7" key="1">
    <citation type="submission" date="2024-07" db="EMBL/GenBank/DDBJ databases">
        <authorList>
            <person name="Kim Y.J."/>
            <person name="Jeong J.Y."/>
        </authorList>
    </citation>
    <scope>NUCLEOTIDE SEQUENCE</scope>
    <source>
        <strain evidence="7">GIHE-MW2</strain>
    </source>
</reference>
<dbReference type="PANTHER" id="PTHR34139:SF1">
    <property type="entry name" value="RNASE MJ1380-RELATED"/>
    <property type="match status" value="1"/>
</dbReference>
<dbReference type="GO" id="GO:0004540">
    <property type="term" value="F:RNA nuclease activity"/>
    <property type="evidence" value="ECO:0007669"/>
    <property type="project" value="InterPro"/>
</dbReference>
<dbReference type="Gene3D" id="1.20.120.580">
    <property type="entry name" value="bsu32300-like"/>
    <property type="match status" value="1"/>
</dbReference>
<dbReference type="EMBL" id="CP159837">
    <property type="protein sequence ID" value="XCM36316.1"/>
    <property type="molecule type" value="Genomic_DNA"/>
</dbReference>
<evidence type="ECO:0000256" key="2">
    <source>
        <dbReference type="ARBA" id="ARBA00022649"/>
    </source>
</evidence>
<gene>
    <name evidence="7" type="ORF">ABWT76_005070</name>
</gene>
<proteinExistence type="inferred from homology"/>
<keyword evidence="3" id="KW-0540">Nuclease</keyword>
<evidence type="ECO:0000256" key="4">
    <source>
        <dbReference type="ARBA" id="ARBA00022741"/>
    </source>
</evidence>
<keyword evidence="5" id="KW-0378">Hydrolase</keyword>
<evidence type="ECO:0000256" key="5">
    <source>
        <dbReference type="ARBA" id="ARBA00022801"/>
    </source>
</evidence>
<evidence type="ECO:0000313" key="7">
    <source>
        <dbReference type="EMBL" id="XCM36316.1"/>
    </source>
</evidence>
<evidence type="ECO:0000256" key="3">
    <source>
        <dbReference type="ARBA" id="ARBA00022722"/>
    </source>
</evidence>
<keyword evidence="2" id="KW-1277">Toxin-antitoxin system</keyword>
<dbReference type="InterPro" id="IPR037038">
    <property type="entry name" value="HepT-like_sf"/>
</dbReference>
<evidence type="ECO:0000256" key="6">
    <source>
        <dbReference type="ARBA" id="ARBA00024207"/>
    </source>
</evidence>
<dbReference type="GO" id="GO:0110001">
    <property type="term" value="C:toxin-antitoxin complex"/>
    <property type="evidence" value="ECO:0007669"/>
    <property type="project" value="InterPro"/>
</dbReference>
<organism evidence="7">
    <name type="scientific">Planktothricoides raciborskii GIHE-MW2</name>
    <dbReference type="NCBI Taxonomy" id="2792601"/>
    <lineage>
        <taxon>Bacteria</taxon>
        <taxon>Bacillati</taxon>
        <taxon>Cyanobacteriota</taxon>
        <taxon>Cyanophyceae</taxon>
        <taxon>Oscillatoriophycideae</taxon>
        <taxon>Oscillatoriales</taxon>
        <taxon>Oscillatoriaceae</taxon>
        <taxon>Planktothricoides</taxon>
    </lineage>
</organism>
<dbReference type="GO" id="GO:0016787">
    <property type="term" value="F:hydrolase activity"/>
    <property type="evidence" value="ECO:0007669"/>
    <property type="project" value="UniProtKB-KW"/>
</dbReference>
<protein>
    <submittedName>
        <fullName evidence="7">DUF86 domain-containing protein</fullName>
    </submittedName>
</protein>
<evidence type="ECO:0000256" key="1">
    <source>
        <dbReference type="ARBA" id="ARBA00022553"/>
    </source>
</evidence>
<dbReference type="RefSeq" id="WP_054464819.1">
    <property type="nucleotide sequence ID" value="NZ_CP159837.1"/>
</dbReference>
<comment type="similarity">
    <text evidence="6">Belongs to the HepT RNase toxin family.</text>
</comment>
<dbReference type="InterPro" id="IPR051813">
    <property type="entry name" value="HepT_RNase_toxin"/>
</dbReference>
<dbReference type="PANTHER" id="PTHR34139">
    <property type="entry name" value="UPF0331 PROTEIN MJ0127"/>
    <property type="match status" value="1"/>
</dbReference>
<dbReference type="GO" id="GO:0000166">
    <property type="term" value="F:nucleotide binding"/>
    <property type="evidence" value="ECO:0007669"/>
    <property type="project" value="UniProtKB-KW"/>
</dbReference>
<dbReference type="Pfam" id="PF01934">
    <property type="entry name" value="HepT-like"/>
    <property type="match status" value="1"/>
</dbReference>